<dbReference type="PANTHER" id="PTHR24198:SF165">
    <property type="entry name" value="ANKYRIN REPEAT-CONTAINING PROTEIN-RELATED"/>
    <property type="match status" value="1"/>
</dbReference>
<keyword evidence="1" id="KW-0677">Repeat</keyword>
<dbReference type="SUPFAM" id="SSF48403">
    <property type="entry name" value="Ankyrin repeat"/>
    <property type="match status" value="2"/>
</dbReference>
<evidence type="ECO:0000259" key="4">
    <source>
        <dbReference type="PROSITE" id="PS50011"/>
    </source>
</evidence>
<dbReference type="Proteomes" id="UP000191285">
    <property type="component" value="Unassembled WGS sequence"/>
</dbReference>
<evidence type="ECO:0000313" key="6">
    <source>
        <dbReference type="Proteomes" id="UP000191285"/>
    </source>
</evidence>
<dbReference type="PROSITE" id="PS50088">
    <property type="entry name" value="ANK_REPEAT"/>
    <property type="match status" value="4"/>
</dbReference>
<feature type="repeat" description="ANK" evidence="3">
    <location>
        <begin position="710"/>
        <end position="742"/>
    </location>
</feature>
<dbReference type="Gene3D" id="1.25.40.20">
    <property type="entry name" value="Ankyrin repeat-containing domain"/>
    <property type="match status" value="3"/>
</dbReference>
<evidence type="ECO:0000256" key="1">
    <source>
        <dbReference type="ARBA" id="ARBA00022737"/>
    </source>
</evidence>
<dbReference type="Gene3D" id="1.10.510.10">
    <property type="entry name" value="Transferase(Phosphotransferase) domain 1"/>
    <property type="match status" value="1"/>
</dbReference>
<dbReference type="InterPro" id="IPR000719">
    <property type="entry name" value="Prot_kinase_dom"/>
</dbReference>
<feature type="repeat" description="ANK" evidence="3">
    <location>
        <begin position="746"/>
        <end position="778"/>
    </location>
</feature>
<sequence>MADLSSYDDILKSIDDDNFYSVDGESLPSDLQDWSNSTELEEIDLESLNLSGSDCSWVDPLESAITATSNGSAPVLSTLSQFTAILSQTGIHGPRILKSINLSTRGTKIGSGAQFTVFKDPTFEGEVIKRVNVPLSSKATQRFAASVDYRLQLRTLALEVLSLCNPVLRAHPNIASLLAWGFDYPFADMAVPILFMEEALIPLSDFLIAEKRNVDVRYQLALDTTNGLEALHKTRIVHGDVKPDNVLVFIGPNEKVPFRAKLSDFGVCIDLEAPDSKSTLSDYRGTPAWLAPEVINGDISKFGTFSPDMMFKFDAYSLALVLLSVFTANGKPPNLDKASDQVRDHVFKAFRDQKDIPSEMMMDIRKAILKLLVEDPCSRPLPNQTILKTNTSVYGSWLSSIQSNTSTNNPTPSGVIDPLYNKGPLFWYRLDASIRKELEMQHTLSKEGDAPPFTGDVLLGMAQTITGEKPAYLDRLLTYLSDSAKAGFSPARAIYAQIMAAHEQKLEISQDVLDDWMLQAVAEGYLFAKSGRLKEEVEGAKGQFRDKGGFCSDPFLRKPDVKSAMSKDKCLGWIEQKGFVIDRNGNTLLHAAAAYGAVDSIREILYAEKIPVDITNENLETPLYKAFQAGQSEAVEILLDYGASASCRTLQKISPLHWLFIMPESSIQVIVKRMVEGSADINAMIEPVIKDNSGGFPEKIQIFHYPFELPHGTPLHWACCFRNMTAIDTLISFGADINAFYHGLDASTTPLALAAYHGDAEIAAQLVSRGAKGALLDSMGRNTLHGMTKYFPDRHGYLPHQWHYWIRHGAWDSHLAQLTDLVKTLTHAGADLDSKDKGYPPMTPVAAAADLGVWDGGVISALLAVGADLRESIVSAGDTVLHCWVSITGPRLDYPKSYIPTLQRIVQAMPSLDIPNKYEEDTPLHLLTTIYHSEDEFEAACDVLLGHSPPADINKRTRRGESALSIALEAEVAPEEKGRFLLKKGADPTAINSRGRDIFYSIANNAVISDQISHDLMLHFLNSLGSSPQEVYEWHYINNQNNHDSLAAAAARGKPQTLALLLSIGLTKSINELDRARSPPWTPLDQALHSAETSRRAHIQGLASYKVGTSRTNALEQNLVFDNNQGPPMRAAEAYRGFPEVIRILHGAGARRRCELEDDPDGDYIAQPAEWDKNEMPQYGFTPETQPNVETWQGLYDLARYKGGWKWLNRIIGGKKR</sequence>
<feature type="domain" description="Protein kinase" evidence="4">
    <location>
        <begin position="103"/>
        <end position="398"/>
    </location>
</feature>
<name>A0A1V6SKF5_9EURO</name>
<dbReference type="PROSITE" id="PS00108">
    <property type="entry name" value="PROTEIN_KINASE_ST"/>
    <property type="match status" value="1"/>
</dbReference>
<dbReference type="InterPro" id="IPR036770">
    <property type="entry name" value="Ankyrin_rpt-contain_sf"/>
</dbReference>
<dbReference type="InterPro" id="IPR002110">
    <property type="entry name" value="Ankyrin_rpt"/>
</dbReference>
<reference evidence="6" key="1">
    <citation type="journal article" date="2017" name="Nat. Microbiol.">
        <title>Global analysis of biosynthetic gene clusters reveals vast potential of secondary metabolite production in Penicillium species.</title>
        <authorList>
            <person name="Nielsen J.C."/>
            <person name="Grijseels S."/>
            <person name="Prigent S."/>
            <person name="Ji B."/>
            <person name="Dainat J."/>
            <person name="Nielsen K.F."/>
            <person name="Frisvad J.C."/>
            <person name="Workman M."/>
            <person name="Nielsen J."/>
        </authorList>
    </citation>
    <scope>NUCLEOTIDE SEQUENCE [LARGE SCALE GENOMIC DNA]</scope>
    <source>
        <strain evidence="6">IBT 24891</strain>
    </source>
</reference>
<dbReference type="SMART" id="SM00220">
    <property type="entry name" value="S_TKc"/>
    <property type="match status" value="1"/>
</dbReference>
<evidence type="ECO:0000256" key="3">
    <source>
        <dbReference type="PROSITE-ProRule" id="PRU00023"/>
    </source>
</evidence>
<dbReference type="InterPro" id="IPR008271">
    <property type="entry name" value="Ser/Thr_kinase_AS"/>
</dbReference>
<dbReference type="Pfam" id="PF00023">
    <property type="entry name" value="Ank"/>
    <property type="match status" value="1"/>
</dbReference>
<dbReference type="SUPFAM" id="SSF56112">
    <property type="entry name" value="Protein kinase-like (PK-like)"/>
    <property type="match status" value="1"/>
</dbReference>
<accession>A0A1V6SKF5</accession>
<dbReference type="EMBL" id="MLKD01000035">
    <property type="protein sequence ID" value="OQE14495.1"/>
    <property type="molecule type" value="Genomic_DNA"/>
</dbReference>
<dbReference type="GO" id="GO:0004672">
    <property type="term" value="F:protein kinase activity"/>
    <property type="evidence" value="ECO:0007669"/>
    <property type="project" value="InterPro"/>
</dbReference>
<dbReference type="OrthoDB" id="626167at2759"/>
<proteinExistence type="predicted"/>
<gene>
    <name evidence="5" type="ORF">PENSTE_c035G07090</name>
</gene>
<dbReference type="InterPro" id="IPR011009">
    <property type="entry name" value="Kinase-like_dom_sf"/>
</dbReference>
<feature type="repeat" description="ANK" evidence="3">
    <location>
        <begin position="618"/>
        <end position="650"/>
    </location>
</feature>
<dbReference type="Pfam" id="PF00069">
    <property type="entry name" value="Pkinase"/>
    <property type="match status" value="1"/>
</dbReference>
<dbReference type="PANTHER" id="PTHR24198">
    <property type="entry name" value="ANKYRIN REPEAT AND PROTEIN KINASE DOMAIN-CONTAINING PROTEIN"/>
    <property type="match status" value="1"/>
</dbReference>
<evidence type="ECO:0000313" key="5">
    <source>
        <dbReference type="EMBL" id="OQE14495.1"/>
    </source>
</evidence>
<dbReference type="GO" id="GO:0005524">
    <property type="term" value="F:ATP binding"/>
    <property type="evidence" value="ECO:0007669"/>
    <property type="project" value="InterPro"/>
</dbReference>
<protein>
    <recommendedName>
        <fullName evidence="4">Protein kinase domain-containing protein</fullName>
    </recommendedName>
</protein>
<dbReference type="STRING" id="303698.A0A1V6SKF5"/>
<organism evidence="5 6">
    <name type="scientific">Penicillium steckii</name>
    <dbReference type="NCBI Taxonomy" id="303698"/>
    <lineage>
        <taxon>Eukaryota</taxon>
        <taxon>Fungi</taxon>
        <taxon>Dikarya</taxon>
        <taxon>Ascomycota</taxon>
        <taxon>Pezizomycotina</taxon>
        <taxon>Eurotiomycetes</taxon>
        <taxon>Eurotiomycetidae</taxon>
        <taxon>Eurotiales</taxon>
        <taxon>Aspergillaceae</taxon>
        <taxon>Penicillium</taxon>
    </lineage>
</organism>
<keyword evidence="2 3" id="KW-0040">ANK repeat</keyword>
<dbReference type="SMART" id="SM00248">
    <property type="entry name" value="ANK"/>
    <property type="match status" value="8"/>
</dbReference>
<dbReference type="PROSITE" id="PS50297">
    <property type="entry name" value="ANK_REP_REGION"/>
    <property type="match status" value="2"/>
</dbReference>
<evidence type="ECO:0000256" key="2">
    <source>
        <dbReference type="ARBA" id="ARBA00023043"/>
    </source>
</evidence>
<dbReference type="AlphaFoldDB" id="A0A1V6SKF5"/>
<dbReference type="PROSITE" id="PS50011">
    <property type="entry name" value="PROTEIN_KINASE_DOM"/>
    <property type="match status" value="1"/>
</dbReference>
<keyword evidence="6" id="KW-1185">Reference proteome</keyword>
<dbReference type="Pfam" id="PF12796">
    <property type="entry name" value="Ank_2"/>
    <property type="match status" value="1"/>
</dbReference>
<comment type="caution">
    <text evidence="5">The sequence shown here is derived from an EMBL/GenBank/DDBJ whole genome shotgun (WGS) entry which is preliminary data.</text>
</comment>
<feature type="repeat" description="ANK" evidence="3">
    <location>
        <begin position="584"/>
        <end position="617"/>
    </location>
</feature>